<evidence type="ECO:0000256" key="3">
    <source>
        <dbReference type="ARBA" id="ARBA00022989"/>
    </source>
</evidence>
<name>A0A6A6R3N9_9PEZI</name>
<evidence type="ECO:0000256" key="5">
    <source>
        <dbReference type="SAM" id="MobiDB-lite"/>
    </source>
</evidence>
<accession>A0A6A6R3N9</accession>
<protein>
    <recommendedName>
        <fullName evidence="7">G-protein coupled receptors family 2 profile 2 domain-containing protein</fullName>
    </recommendedName>
</protein>
<keyword evidence="3 6" id="KW-1133">Transmembrane helix</keyword>
<dbReference type="OrthoDB" id="26203at2759"/>
<gene>
    <name evidence="8" type="ORF">BU16DRAFT_456086</name>
</gene>
<feature type="transmembrane region" description="Helical" evidence="6">
    <location>
        <begin position="180"/>
        <end position="202"/>
    </location>
</feature>
<dbReference type="GO" id="GO:0004888">
    <property type="term" value="F:transmembrane signaling receptor activity"/>
    <property type="evidence" value="ECO:0007669"/>
    <property type="project" value="InterPro"/>
</dbReference>
<dbReference type="InterPro" id="IPR053247">
    <property type="entry name" value="GPCR_GPR1/git3-like"/>
</dbReference>
<dbReference type="Proteomes" id="UP000799750">
    <property type="component" value="Unassembled WGS sequence"/>
</dbReference>
<reference evidence="8" key="1">
    <citation type="journal article" date="2020" name="Stud. Mycol.">
        <title>101 Dothideomycetes genomes: a test case for predicting lifestyles and emergence of pathogens.</title>
        <authorList>
            <person name="Haridas S."/>
            <person name="Albert R."/>
            <person name="Binder M."/>
            <person name="Bloem J."/>
            <person name="Labutti K."/>
            <person name="Salamov A."/>
            <person name="Andreopoulos B."/>
            <person name="Baker S."/>
            <person name="Barry K."/>
            <person name="Bills G."/>
            <person name="Bluhm B."/>
            <person name="Cannon C."/>
            <person name="Castanera R."/>
            <person name="Culley D."/>
            <person name="Daum C."/>
            <person name="Ezra D."/>
            <person name="Gonzalez J."/>
            <person name="Henrissat B."/>
            <person name="Kuo A."/>
            <person name="Liang C."/>
            <person name="Lipzen A."/>
            <person name="Lutzoni F."/>
            <person name="Magnuson J."/>
            <person name="Mondo S."/>
            <person name="Nolan M."/>
            <person name="Ohm R."/>
            <person name="Pangilinan J."/>
            <person name="Park H.-J."/>
            <person name="Ramirez L."/>
            <person name="Alfaro M."/>
            <person name="Sun H."/>
            <person name="Tritt A."/>
            <person name="Yoshinaga Y."/>
            <person name="Zwiers L.-H."/>
            <person name="Turgeon B."/>
            <person name="Goodwin S."/>
            <person name="Spatafora J."/>
            <person name="Crous P."/>
            <person name="Grigoriev I."/>
        </authorList>
    </citation>
    <scope>NUCLEOTIDE SEQUENCE</scope>
    <source>
        <strain evidence="8">CBS 269.34</strain>
    </source>
</reference>
<feature type="transmembrane region" description="Helical" evidence="6">
    <location>
        <begin position="70"/>
        <end position="90"/>
    </location>
</feature>
<sequence length="517" mass="57475">MANVTLLRGLCPPPFFDLAAFGADGGYVDGRFCAPASEIRAGLYCCVPCPITDYLYPESFVTWYRIAEGLSIGGVVSCLFLLLSFIILPIEKTRRHYLSYCMVVGILFVGLGFVVPLAVRPPQCYDEVTPNDMYSNLTCAFSGAFIIAGGLSMTVWIFVRVLSMHLQIVWDVLPGKKFMYFAQGLGWGIIATLFTVTITLTGVSFRFGDICHVNAQDSVKLFWGPLLGIGCASTAIQLATFAYCIKVYVKNMWSDDATETQSSGGLPSFTNSSIRTKSAKAVYRRVRKVVWLQWRGMTIVAFMLVDVIFLSVVFIYLNQIVGNLSHHVDSILPWTLCLISNPDHREKCFSMGQDLFMNMPTIIAVLVLLSLAGLECLLLLGRGSIYTAWWDMVRSKFGSKREFVSLDAKRFSSDARAYELLKIGNTPQIKSPETAITSPISGRDIDRDATGTPDYFGKEVQREYRSPTLSFSTPRAPSQATLRVEWDPRNTHARGGLGYHPPVTEDEIERPGMTNKI</sequence>
<dbReference type="PANTHER" id="PTHR42058:SF1">
    <property type="entry name" value="G-PROTEIN COUPLED RECEPTORS FAMILY 2 PROFILE 2 DOMAIN-CONTAINING PROTEIN"/>
    <property type="match status" value="1"/>
</dbReference>
<evidence type="ECO:0000256" key="1">
    <source>
        <dbReference type="ARBA" id="ARBA00004141"/>
    </source>
</evidence>
<dbReference type="PANTHER" id="PTHR42058">
    <property type="entry name" value="G_PROTEIN_RECEP_F2_4 DOMAIN-CONTAINING PROTEIN"/>
    <property type="match status" value="1"/>
</dbReference>
<dbReference type="GO" id="GO:0016020">
    <property type="term" value="C:membrane"/>
    <property type="evidence" value="ECO:0007669"/>
    <property type="project" value="UniProtKB-SubCell"/>
</dbReference>
<dbReference type="GO" id="GO:0007166">
    <property type="term" value="P:cell surface receptor signaling pathway"/>
    <property type="evidence" value="ECO:0007669"/>
    <property type="project" value="InterPro"/>
</dbReference>
<keyword evidence="9" id="KW-1185">Reference proteome</keyword>
<dbReference type="InterPro" id="IPR017981">
    <property type="entry name" value="GPCR_2-like_7TM"/>
</dbReference>
<feature type="domain" description="G-protein coupled receptors family 2 profile 2" evidence="7">
    <location>
        <begin position="60"/>
        <end position="227"/>
    </location>
</feature>
<feature type="transmembrane region" description="Helical" evidence="6">
    <location>
        <begin position="97"/>
        <end position="119"/>
    </location>
</feature>
<feature type="transmembrane region" description="Helical" evidence="6">
    <location>
        <begin position="359"/>
        <end position="380"/>
    </location>
</feature>
<dbReference type="Gene3D" id="1.20.1070.10">
    <property type="entry name" value="Rhodopsin 7-helix transmembrane proteins"/>
    <property type="match status" value="1"/>
</dbReference>
<keyword evidence="4 6" id="KW-0472">Membrane</keyword>
<evidence type="ECO:0000256" key="4">
    <source>
        <dbReference type="ARBA" id="ARBA00023136"/>
    </source>
</evidence>
<evidence type="ECO:0000256" key="2">
    <source>
        <dbReference type="ARBA" id="ARBA00022692"/>
    </source>
</evidence>
<dbReference type="EMBL" id="MU004185">
    <property type="protein sequence ID" value="KAF2498530.1"/>
    <property type="molecule type" value="Genomic_DNA"/>
</dbReference>
<evidence type="ECO:0000259" key="7">
    <source>
        <dbReference type="PROSITE" id="PS50261"/>
    </source>
</evidence>
<evidence type="ECO:0000256" key="6">
    <source>
        <dbReference type="SAM" id="Phobius"/>
    </source>
</evidence>
<feature type="transmembrane region" description="Helical" evidence="6">
    <location>
        <begin position="139"/>
        <end position="159"/>
    </location>
</feature>
<feature type="transmembrane region" description="Helical" evidence="6">
    <location>
        <begin position="294"/>
        <end position="317"/>
    </location>
</feature>
<feature type="transmembrane region" description="Helical" evidence="6">
    <location>
        <begin position="222"/>
        <end position="245"/>
    </location>
</feature>
<comment type="subcellular location">
    <subcellularLocation>
        <location evidence="1">Membrane</location>
        <topology evidence="1">Multi-pass membrane protein</topology>
    </subcellularLocation>
</comment>
<proteinExistence type="predicted"/>
<keyword evidence="2 6" id="KW-0812">Transmembrane</keyword>
<dbReference type="PROSITE" id="PS50261">
    <property type="entry name" value="G_PROTEIN_RECEP_F2_4"/>
    <property type="match status" value="1"/>
</dbReference>
<dbReference type="AlphaFoldDB" id="A0A6A6R3N9"/>
<feature type="region of interest" description="Disordered" evidence="5">
    <location>
        <begin position="492"/>
        <end position="517"/>
    </location>
</feature>
<evidence type="ECO:0000313" key="8">
    <source>
        <dbReference type="EMBL" id="KAF2498530.1"/>
    </source>
</evidence>
<organism evidence="8 9">
    <name type="scientific">Lophium mytilinum</name>
    <dbReference type="NCBI Taxonomy" id="390894"/>
    <lineage>
        <taxon>Eukaryota</taxon>
        <taxon>Fungi</taxon>
        <taxon>Dikarya</taxon>
        <taxon>Ascomycota</taxon>
        <taxon>Pezizomycotina</taxon>
        <taxon>Dothideomycetes</taxon>
        <taxon>Pleosporomycetidae</taxon>
        <taxon>Mytilinidiales</taxon>
        <taxon>Mytilinidiaceae</taxon>
        <taxon>Lophium</taxon>
    </lineage>
</organism>
<evidence type="ECO:0000313" key="9">
    <source>
        <dbReference type="Proteomes" id="UP000799750"/>
    </source>
</evidence>